<dbReference type="InterPro" id="IPR036390">
    <property type="entry name" value="WH_DNA-bd_sf"/>
</dbReference>
<sequence length="311" mass="36687">MEKSVRLNQELIYLSDKHEFQLKDLMREFDISKRTALRDVEALGQMGLAYYSETGKYGGYKIINQRLLPPVYFNSDEIHSIFFALSALQQLTSTPFEKSYEQIQQKLSVLLPQAQQKEVDKLLKVVHYYSVPPINPPKALALILQSILESKVVSLVYTQYERAELHLQFNEIFYRDGIWFSSAYDIFAEQWGTYRCDYMVDVALEEHLKHTYTLAELNGFQKTYESEFHNIPFRCRLTKFGKESFLKHRYPNMELEEIDGIFYMTGGYHETELNYMVHYLTSFGKHLVVEEPLQLKEAYVKHLKDMLSLME</sequence>
<evidence type="ECO:0000313" key="6">
    <source>
        <dbReference type="Proteomes" id="UP001153199"/>
    </source>
</evidence>
<evidence type="ECO:0000313" key="4">
    <source>
        <dbReference type="EMBL" id="USJ19477.1"/>
    </source>
</evidence>
<dbReference type="Pfam" id="PF08279">
    <property type="entry name" value="HTH_11"/>
    <property type="match status" value="1"/>
</dbReference>
<dbReference type="EMBL" id="CP086395">
    <property type="protein sequence ID" value="USJ19477.1"/>
    <property type="molecule type" value="Genomic_DNA"/>
</dbReference>
<evidence type="ECO:0000259" key="1">
    <source>
        <dbReference type="Pfam" id="PF08279"/>
    </source>
</evidence>
<evidence type="ECO:0000259" key="2">
    <source>
        <dbReference type="Pfam" id="PF13280"/>
    </source>
</evidence>
<reference evidence="4" key="1">
    <citation type="journal article" date="2022" name="Front. Microbiol.">
        <title>Feed Insects as a Reservoir of Granadaene-Producing Lactococci.</title>
        <authorList>
            <person name="Neuzil-Bunesova V."/>
            <person name="Ramirez Garcia A."/>
            <person name="Modrackova N."/>
            <person name="Makovska M."/>
            <person name="Sabolova M."/>
            <person name="Sproer C."/>
            <person name="Bunk B."/>
            <person name="Blom J."/>
            <person name="Schwab C."/>
        </authorList>
    </citation>
    <scope>NUCLEOTIDE SEQUENCE</scope>
    <source>
        <strain evidence="4">I4/6O</strain>
    </source>
</reference>
<keyword evidence="6" id="KW-1185">Reference proteome</keyword>
<dbReference type="InterPro" id="IPR026881">
    <property type="entry name" value="WYL_dom"/>
</dbReference>
<dbReference type="PANTHER" id="PTHR34580">
    <property type="match status" value="1"/>
</dbReference>
<gene>
    <name evidence="4" type="ORF">LMK00_06475</name>
    <name evidence="3" type="ORF">NF717_03655</name>
</gene>
<proteinExistence type="predicted"/>
<name>A0A9Q9D5Z7_9LACT</name>
<protein>
    <submittedName>
        <fullName evidence="4">WYL domain-containing protein</fullName>
    </submittedName>
</protein>
<accession>A0A9Q9D5Z7</accession>
<dbReference type="Proteomes" id="UP001153199">
    <property type="component" value="Unassembled WGS sequence"/>
</dbReference>
<evidence type="ECO:0000313" key="3">
    <source>
        <dbReference type="EMBL" id="MDG6144758.1"/>
    </source>
</evidence>
<dbReference type="InterPro" id="IPR013196">
    <property type="entry name" value="HTH_11"/>
</dbReference>
<dbReference type="InterPro" id="IPR051534">
    <property type="entry name" value="CBASS_pafABC_assoc_protein"/>
</dbReference>
<dbReference type="Pfam" id="PF13280">
    <property type="entry name" value="WYL"/>
    <property type="match status" value="1"/>
</dbReference>
<reference evidence="3" key="2">
    <citation type="submission" date="2022-06" db="EMBL/GenBank/DDBJ databases">
        <title>Lactococcus from bovine mastitis in China.</title>
        <authorList>
            <person name="Lin Y."/>
            <person name="Han B."/>
        </authorList>
    </citation>
    <scope>NUCLEOTIDE SEQUENCE</scope>
    <source>
        <strain evidence="3">Ningxia-I-26</strain>
    </source>
</reference>
<dbReference type="PANTHER" id="PTHR34580:SF9">
    <property type="entry name" value="SLL5097 PROTEIN"/>
    <property type="match status" value="1"/>
</dbReference>
<dbReference type="KEGG" id="lfo:LMK00_06475"/>
<organism evidence="4 5">
    <name type="scientific">Lactococcus formosensis</name>
    <dbReference type="NCBI Taxonomy" id="1281486"/>
    <lineage>
        <taxon>Bacteria</taxon>
        <taxon>Bacillati</taxon>
        <taxon>Bacillota</taxon>
        <taxon>Bacilli</taxon>
        <taxon>Lactobacillales</taxon>
        <taxon>Streptococcaceae</taxon>
        <taxon>Lactococcus</taxon>
    </lineage>
</organism>
<dbReference type="Proteomes" id="UP001056730">
    <property type="component" value="Chromosome"/>
</dbReference>
<dbReference type="SUPFAM" id="SSF46785">
    <property type="entry name" value="Winged helix' DNA-binding domain"/>
    <property type="match status" value="1"/>
</dbReference>
<dbReference type="RefSeq" id="WP_165712909.1">
    <property type="nucleotide sequence ID" value="NZ_CP086395.1"/>
</dbReference>
<dbReference type="AlphaFoldDB" id="A0A9Q9D5Z7"/>
<feature type="domain" description="WYL" evidence="2">
    <location>
        <begin position="139"/>
        <end position="203"/>
    </location>
</feature>
<evidence type="ECO:0000313" key="5">
    <source>
        <dbReference type="Proteomes" id="UP001056730"/>
    </source>
</evidence>
<feature type="domain" description="Helix-turn-helix type 11" evidence="1">
    <location>
        <begin position="6"/>
        <end position="61"/>
    </location>
</feature>
<dbReference type="EMBL" id="JAMWFV010000002">
    <property type="protein sequence ID" value="MDG6144758.1"/>
    <property type="molecule type" value="Genomic_DNA"/>
</dbReference>